<proteinExistence type="predicted"/>
<evidence type="ECO:0000313" key="2">
    <source>
        <dbReference type="EMBL" id="MBP0495762.1"/>
    </source>
</evidence>
<organism evidence="2 3">
    <name type="scientific">Roseomonas indoligenes</name>
    <dbReference type="NCBI Taxonomy" id="2820811"/>
    <lineage>
        <taxon>Bacteria</taxon>
        <taxon>Pseudomonadati</taxon>
        <taxon>Pseudomonadota</taxon>
        <taxon>Alphaproteobacteria</taxon>
        <taxon>Acetobacterales</taxon>
        <taxon>Roseomonadaceae</taxon>
        <taxon>Roseomonas</taxon>
    </lineage>
</organism>
<dbReference type="Proteomes" id="UP000677537">
    <property type="component" value="Unassembled WGS sequence"/>
</dbReference>
<accession>A0A940SA30</accession>
<sequence>MSGTAATAASAVPELEASSFARDEADGETRRGAPGHGEAPRGAATVAGAELF</sequence>
<evidence type="ECO:0000313" key="3">
    <source>
        <dbReference type="Proteomes" id="UP000677537"/>
    </source>
</evidence>
<name>A0A940SA30_9PROT</name>
<reference evidence="2" key="1">
    <citation type="submission" date="2021-03" db="EMBL/GenBank/DDBJ databases">
        <authorList>
            <person name="So Y."/>
        </authorList>
    </citation>
    <scope>NUCLEOTIDE SEQUENCE</scope>
    <source>
        <strain evidence="2">SG15</strain>
    </source>
</reference>
<protein>
    <submittedName>
        <fullName evidence="2">Uncharacterized protein</fullName>
    </submittedName>
</protein>
<dbReference type="EMBL" id="JAGIZA010000021">
    <property type="protein sequence ID" value="MBP0495762.1"/>
    <property type="molecule type" value="Genomic_DNA"/>
</dbReference>
<dbReference type="RefSeq" id="WP_209376560.1">
    <property type="nucleotide sequence ID" value="NZ_JAGIZA010000021.1"/>
</dbReference>
<gene>
    <name evidence="2" type="ORF">J5Y10_23460</name>
</gene>
<feature type="region of interest" description="Disordered" evidence="1">
    <location>
        <begin position="1"/>
        <end position="52"/>
    </location>
</feature>
<dbReference type="AlphaFoldDB" id="A0A940SA30"/>
<comment type="caution">
    <text evidence="2">The sequence shown here is derived from an EMBL/GenBank/DDBJ whole genome shotgun (WGS) entry which is preliminary data.</text>
</comment>
<feature type="compositionally biased region" description="Basic and acidic residues" evidence="1">
    <location>
        <begin position="21"/>
        <end position="31"/>
    </location>
</feature>
<evidence type="ECO:0000256" key="1">
    <source>
        <dbReference type="SAM" id="MobiDB-lite"/>
    </source>
</evidence>
<keyword evidence="3" id="KW-1185">Reference proteome</keyword>